<dbReference type="NCBIfam" id="TIGR03897">
    <property type="entry name" value="lanti_2_LanM"/>
    <property type="match status" value="1"/>
</dbReference>
<dbReference type="InterPro" id="IPR025410">
    <property type="entry name" value="Lant_dehyd"/>
</dbReference>
<dbReference type="AlphaFoldDB" id="J9ZW15"/>
<dbReference type="InterPro" id="IPR017146">
    <property type="entry name" value="Lanti_2_LanM"/>
</dbReference>
<gene>
    <name evidence="2" type="primary">poyF</name>
</gene>
<sequence>MMSSSSSREGDALAHAADPTRSIADDITCGLDSLGGPPTVCDAEHPVPFEELWLGFVAHAARALEPLIAPSLHAAVLHDPHGPLRSLLIELAEMGAPAAFELFALYRIREASAASVFGSVRGVESRDTYNAFVKHLATQQLSPLWDAFPALKPLLATRTNLFIAAMAELCQRWEADHVEIMSVFPELRGIGAPQRIRPGLSDAHGGGRTVTRLSFAGGEALFYKPRPVDMEWGCAQFVEWFNGQDHGMPPLRALSVLPRTDYGWMEAARPALCTHVDAVARFYHRAGMLLALADLFCGVDFHSENLIASGEYPVIVDLETLFHPLGPFESQGDALERTELLPRPIYCEDGAPYVICGLGVVPGKAVIELRRRGWININCDNMASCDVTVPWPVGGAVPRNKEGAAPSIATWSGEIVSGFSAMHVFFRTRRNELWSADGPIVQAFGGGRSRFLLRATRIYVELLRRAVQPQALAAHASSSHIFDRLARTGRGWDEIHRVERQALDRMDVPYFTMETTAQFVRGEGRTIHAFFATSGLHMARRRSEFIDDVILNDRAASIRNVLEQSSYSGEATLPDSRVQTDAGAGA</sequence>
<proteinExistence type="predicted"/>
<dbReference type="EMBL" id="JX456532">
    <property type="protein sequence ID" value="AFS60642.1"/>
    <property type="molecule type" value="Genomic_DNA"/>
</dbReference>
<dbReference type="Pfam" id="PF13575">
    <property type="entry name" value="DUF4135"/>
    <property type="match status" value="1"/>
</dbReference>
<evidence type="ECO:0000313" key="2">
    <source>
        <dbReference type="EMBL" id="AFS60642.1"/>
    </source>
</evidence>
<evidence type="ECO:0000259" key="1">
    <source>
        <dbReference type="Pfam" id="PF13575"/>
    </source>
</evidence>
<feature type="domain" description="Lantibiotic biosynthesis protein dehydration" evidence="1">
    <location>
        <begin position="148"/>
        <end position="513"/>
    </location>
</feature>
<name>J9ZW15_BACS1</name>
<organism evidence="2">
    <name type="scientific">Bacterium symbiont subsp. Theonella swinhoei (strain pTSMAC1)</name>
    <dbReference type="NCBI Taxonomy" id="1221190"/>
    <lineage>
        <taxon>Bacteria</taxon>
    </lineage>
</organism>
<reference evidence="2" key="1">
    <citation type="journal article" date="2012" name="Science">
        <title>Metagenome mining reveals polytheonamides as posttranslationally modified ribosomal peptides.</title>
        <authorList>
            <person name="Freeman M.F."/>
            <person name="Gurgui C."/>
            <person name="Helf M.J."/>
            <person name="Morinaka B.I."/>
            <person name="Uria A.R."/>
            <person name="Oldham N.J."/>
            <person name="Sahl H.G."/>
            <person name="Matsunaga S."/>
            <person name="Piel J."/>
        </authorList>
    </citation>
    <scope>NUCLEOTIDE SEQUENCE</scope>
</reference>
<accession>J9ZW15</accession>
<protein>
    <submittedName>
        <fullName evidence="2">LanM</fullName>
    </submittedName>
</protein>